<name>A0ABD7NAC3_9ENTR</name>
<feature type="domain" description="Glycine zipper 2TM" evidence="3">
    <location>
        <begin position="84"/>
        <end position="116"/>
    </location>
</feature>
<dbReference type="GO" id="GO:0016020">
    <property type="term" value="C:membrane"/>
    <property type="evidence" value="ECO:0007669"/>
    <property type="project" value="UniProtKB-SubCell"/>
</dbReference>
<dbReference type="InterPro" id="IPR008816">
    <property type="entry name" value="Gly_zipper_2TM_dom"/>
</dbReference>
<reference evidence="4 5" key="1">
    <citation type="submission" date="2018-07" db="EMBL/GenBank/DDBJ databases">
        <authorList>
            <consortium name="Pathogen Informatics"/>
        </authorList>
    </citation>
    <scope>NUCLEOTIDE SEQUENCE [LARGE SCALE GENOMIC DNA]</scope>
    <source>
        <strain evidence="4 5">4300STDY6636950</strain>
    </source>
</reference>
<gene>
    <name evidence="4" type="ORF">SAMEA23995918_05561</name>
</gene>
<dbReference type="Pfam" id="PF05433">
    <property type="entry name" value="Rick_17kDa_Anti"/>
    <property type="match status" value="1"/>
</dbReference>
<evidence type="ECO:0000313" key="4">
    <source>
        <dbReference type="EMBL" id="SSG10805.1"/>
    </source>
</evidence>
<dbReference type="PANTHER" id="PTHR35603:SF2">
    <property type="entry name" value="OUTER MEMBRANE LIPOPROTEIN"/>
    <property type="match status" value="1"/>
</dbReference>
<dbReference type="Proteomes" id="UP000252079">
    <property type="component" value="Unassembled WGS sequence"/>
</dbReference>
<comment type="subcellular location">
    <subcellularLocation>
        <location evidence="1">Membrane</location>
    </subcellularLocation>
</comment>
<organism evidence="4 5">
    <name type="scientific">Klebsiella quasipneumoniae</name>
    <dbReference type="NCBI Taxonomy" id="1463165"/>
    <lineage>
        <taxon>Bacteria</taxon>
        <taxon>Pseudomonadati</taxon>
        <taxon>Pseudomonadota</taxon>
        <taxon>Gammaproteobacteria</taxon>
        <taxon>Enterobacterales</taxon>
        <taxon>Enterobacteriaceae</taxon>
        <taxon>Klebsiella/Raoultella group</taxon>
        <taxon>Klebsiella</taxon>
        <taxon>Klebsiella pneumoniae complex</taxon>
    </lineage>
</organism>
<dbReference type="PANTHER" id="PTHR35603">
    <property type="match status" value="1"/>
</dbReference>
<evidence type="ECO:0000256" key="1">
    <source>
        <dbReference type="ARBA" id="ARBA00004370"/>
    </source>
</evidence>
<sequence length="180" mass="18698">MSVGGVVSPGGWRGPRRGRRHRVLVVTGVDIVKKSAFIVISLLALTGSPVVAGTSAQVEYGTVQESRLLTQEAPRQGTTRPLRTIGAAALGAAVGSQFGGGSGQTVATTVGAVAGAEVSRRRQGNQQSEQGRQTVELLIKTEAGKLLNVVQEQDPALTFAKGDRVRILTTGADTRVDKSV</sequence>
<dbReference type="EMBL" id="UFBM01000093">
    <property type="protein sequence ID" value="SSG10805.1"/>
    <property type="molecule type" value="Genomic_DNA"/>
</dbReference>
<protein>
    <submittedName>
        <fullName evidence="4">17 kDa surface antigen</fullName>
    </submittedName>
</protein>
<evidence type="ECO:0000259" key="3">
    <source>
        <dbReference type="Pfam" id="PF05433"/>
    </source>
</evidence>
<evidence type="ECO:0000256" key="2">
    <source>
        <dbReference type="ARBA" id="ARBA00023136"/>
    </source>
</evidence>
<accession>A0ABD7NAC3</accession>
<evidence type="ECO:0000313" key="5">
    <source>
        <dbReference type="Proteomes" id="UP000252079"/>
    </source>
</evidence>
<dbReference type="AlphaFoldDB" id="A0ABD7NAC3"/>
<dbReference type="InterPro" id="IPR051407">
    <property type="entry name" value="Bact_OM_lipoprot/Surf_antigen"/>
</dbReference>
<comment type="caution">
    <text evidence="4">The sequence shown here is derived from an EMBL/GenBank/DDBJ whole genome shotgun (WGS) entry which is preliminary data.</text>
</comment>
<proteinExistence type="predicted"/>
<keyword evidence="2" id="KW-0472">Membrane</keyword>